<dbReference type="Proteomes" id="UP000824927">
    <property type="component" value="Unassembled WGS sequence"/>
</dbReference>
<proteinExistence type="predicted"/>
<gene>
    <name evidence="1" type="ORF">KUV31_11120</name>
</gene>
<dbReference type="AlphaFoldDB" id="A0A9Q3XDW6"/>
<name>A0A9Q3XDW6_9SPHN</name>
<sequence>MIARALSIVAVAALLAGCAEQRFSRDAYARALYSAPGAAQPSRIVAREIEKLQRAREVGRSSALSSFASSDATLLPGGELAASWTPKLVWMSCDGRFAVSDGRFETADGKVGEYVTSWRRNFSGDYDWLQTMAALDDPQPPKRPEQPAPQPGEIVVDGLVSADGRVAHCKTPPAALPPAADGMTEMRSRDRTLAWRWTADGAGRKFEVMAWTADGWAKVMDHSWPAQEQE</sequence>
<comment type="caution">
    <text evidence="1">The sequence shown here is derived from an EMBL/GenBank/DDBJ whole genome shotgun (WGS) entry which is preliminary data.</text>
</comment>
<protein>
    <recommendedName>
        <fullName evidence="3">Lipoprotein</fullName>
    </recommendedName>
</protein>
<evidence type="ECO:0008006" key="3">
    <source>
        <dbReference type="Google" id="ProtNLM"/>
    </source>
</evidence>
<dbReference type="PROSITE" id="PS51257">
    <property type="entry name" value="PROKAR_LIPOPROTEIN"/>
    <property type="match status" value="1"/>
</dbReference>
<reference evidence="1" key="1">
    <citation type="submission" date="2021-06" db="EMBL/GenBank/DDBJ databases">
        <title>50 bacteria genomes isolated from Dapeng, Shenzhen, China.</title>
        <authorList>
            <person name="Zheng W."/>
            <person name="Yu S."/>
            <person name="Huang Y."/>
        </authorList>
    </citation>
    <scope>NUCLEOTIDE SEQUENCE</scope>
    <source>
        <strain evidence="1">DP4N28-2</strain>
    </source>
</reference>
<evidence type="ECO:0000313" key="1">
    <source>
        <dbReference type="EMBL" id="MBY6218889.1"/>
    </source>
</evidence>
<accession>A0A9Q3XDW6</accession>
<dbReference type="EMBL" id="JAHVKP010000001">
    <property type="protein sequence ID" value="MBY6218889.1"/>
    <property type="molecule type" value="Genomic_DNA"/>
</dbReference>
<organism evidence="1 2">
    <name type="scientific">Qipengyuania aquimaris</name>
    <dbReference type="NCBI Taxonomy" id="255984"/>
    <lineage>
        <taxon>Bacteria</taxon>
        <taxon>Pseudomonadati</taxon>
        <taxon>Pseudomonadota</taxon>
        <taxon>Alphaproteobacteria</taxon>
        <taxon>Sphingomonadales</taxon>
        <taxon>Erythrobacteraceae</taxon>
        <taxon>Qipengyuania</taxon>
    </lineage>
</organism>
<dbReference type="RefSeq" id="WP_222405563.1">
    <property type="nucleotide sequence ID" value="NZ_JAHVKP010000001.1"/>
</dbReference>
<evidence type="ECO:0000313" key="2">
    <source>
        <dbReference type="Proteomes" id="UP000824927"/>
    </source>
</evidence>